<dbReference type="EMBL" id="JBHTIW010000007">
    <property type="protein sequence ID" value="MFD0920531.1"/>
    <property type="molecule type" value="Genomic_DNA"/>
</dbReference>
<evidence type="ECO:0000313" key="2">
    <source>
        <dbReference type="EMBL" id="MFD0920531.1"/>
    </source>
</evidence>
<dbReference type="InterPro" id="IPR009288">
    <property type="entry name" value="AIG2-like_dom"/>
</dbReference>
<comment type="caution">
    <text evidence="2">The sequence shown here is derived from an EMBL/GenBank/DDBJ whole genome shotgun (WGS) entry which is preliminary data.</text>
</comment>
<evidence type="ECO:0000313" key="3">
    <source>
        <dbReference type="Proteomes" id="UP001597018"/>
    </source>
</evidence>
<organism evidence="2 3">
    <name type="scientific">Saccharopolyspora rosea</name>
    <dbReference type="NCBI Taxonomy" id="524884"/>
    <lineage>
        <taxon>Bacteria</taxon>
        <taxon>Bacillati</taxon>
        <taxon>Actinomycetota</taxon>
        <taxon>Actinomycetes</taxon>
        <taxon>Pseudonocardiales</taxon>
        <taxon>Pseudonocardiaceae</taxon>
        <taxon>Saccharopolyspora</taxon>
    </lineage>
</organism>
<feature type="domain" description="Gamma-glutamylcyclotransferase AIG2-like" evidence="1">
    <location>
        <begin position="8"/>
        <end position="111"/>
    </location>
</feature>
<dbReference type="SUPFAM" id="SSF110857">
    <property type="entry name" value="Gamma-glutamyl cyclotransferase-like"/>
    <property type="match status" value="1"/>
</dbReference>
<dbReference type="RefSeq" id="WP_263248133.1">
    <property type="nucleotide sequence ID" value="NZ_BAABLT010000005.1"/>
</dbReference>
<dbReference type="Pfam" id="PF06094">
    <property type="entry name" value="GGACT"/>
    <property type="match status" value="1"/>
</dbReference>
<reference evidence="3" key="1">
    <citation type="journal article" date="2019" name="Int. J. Syst. Evol. Microbiol.">
        <title>The Global Catalogue of Microorganisms (GCM) 10K type strain sequencing project: providing services to taxonomists for standard genome sequencing and annotation.</title>
        <authorList>
            <consortium name="The Broad Institute Genomics Platform"/>
            <consortium name="The Broad Institute Genome Sequencing Center for Infectious Disease"/>
            <person name="Wu L."/>
            <person name="Ma J."/>
        </authorList>
    </citation>
    <scope>NUCLEOTIDE SEQUENCE [LARGE SCALE GENOMIC DNA]</scope>
    <source>
        <strain evidence="3">CCUG 56401</strain>
    </source>
</reference>
<name>A0ABW3FUU2_9PSEU</name>
<keyword evidence="3" id="KW-1185">Reference proteome</keyword>
<accession>A0ABW3FUU2</accession>
<dbReference type="InterPro" id="IPR036568">
    <property type="entry name" value="GGCT-like_sf"/>
</dbReference>
<protein>
    <submittedName>
        <fullName evidence="2">Gamma-glutamylcyclotransferase</fullName>
    </submittedName>
</protein>
<proteinExistence type="predicted"/>
<evidence type="ECO:0000259" key="1">
    <source>
        <dbReference type="Pfam" id="PF06094"/>
    </source>
</evidence>
<dbReference type="Proteomes" id="UP001597018">
    <property type="component" value="Unassembled WGS sequence"/>
</dbReference>
<dbReference type="CDD" id="cd06661">
    <property type="entry name" value="GGCT_like"/>
    <property type="match status" value="1"/>
</dbReference>
<gene>
    <name evidence="2" type="ORF">ACFQ16_12330</name>
</gene>
<dbReference type="Gene3D" id="3.10.490.10">
    <property type="entry name" value="Gamma-glutamyl cyclotransferase-like"/>
    <property type="match status" value="1"/>
</dbReference>
<dbReference type="InterPro" id="IPR013024">
    <property type="entry name" value="GGCT-like"/>
</dbReference>
<sequence>MTTPDRIAVYGTLRHGRAAWELLRPLVVGPPEPVRLAGALYDTGSGYPALKLDGSGRVPAEVFRLADPGRALPLLDDYEGPEYDRLVVDLRGPCWVYVWRGPVTGMRRLPAGW</sequence>